<evidence type="ECO:0000259" key="1">
    <source>
        <dbReference type="Pfam" id="PF00501"/>
    </source>
</evidence>
<dbReference type="GO" id="GO:0031177">
    <property type="term" value="F:phosphopantetheine binding"/>
    <property type="evidence" value="ECO:0007669"/>
    <property type="project" value="TreeGrafter"/>
</dbReference>
<proteinExistence type="predicted"/>
<dbReference type="PROSITE" id="PS00455">
    <property type="entry name" value="AMP_BINDING"/>
    <property type="match status" value="1"/>
</dbReference>
<dbReference type="PANTHER" id="PTHR45527">
    <property type="entry name" value="NONRIBOSOMAL PEPTIDE SYNTHETASE"/>
    <property type="match status" value="1"/>
</dbReference>
<dbReference type="InterPro" id="IPR000873">
    <property type="entry name" value="AMP-dep_synth/lig_dom"/>
</dbReference>
<accession>A0A542DQ17</accession>
<gene>
    <name evidence="4" type="ORF">FB471_4907</name>
</gene>
<dbReference type="SUPFAM" id="SSF47336">
    <property type="entry name" value="ACP-like"/>
    <property type="match status" value="1"/>
</dbReference>
<dbReference type="Gene3D" id="3.30.300.30">
    <property type="match status" value="1"/>
</dbReference>
<evidence type="ECO:0000259" key="2">
    <source>
        <dbReference type="Pfam" id="PF00550"/>
    </source>
</evidence>
<dbReference type="Gene3D" id="1.10.1200.10">
    <property type="entry name" value="ACP-like"/>
    <property type="match status" value="1"/>
</dbReference>
<dbReference type="InterPro" id="IPR042099">
    <property type="entry name" value="ANL_N_sf"/>
</dbReference>
<dbReference type="AlphaFoldDB" id="A0A542DQ17"/>
<name>A0A542DQ17_AMYCI</name>
<dbReference type="CDD" id="cd05930">
    <property type="entry name" value="A_NRPS"/>
    <property type="match status" value="1"/>
</dbReference>
<dbReference type="Pfam" id="PF00501">
    <property type="entry name" value="AMP-binding"/>
    <property type="match status" value="1"/>
</dbReference>
<dbReference type="PANTHER" id="PTHR45527:SF1">
    <property type="entry name" value="FATTY ACID SYNTHASE"/>
    <property type="match status" value="1"/>
</dbReference>
<comment type="caution">
    <text evidence="4">The sequence shown here is derived from an EMBL/GenBank/DDBJ whole genome shotgun (WGS) entry which is preliminary data.</text>
</comment>
<evidence type="ECO:0000313" key="4">
    <source>
        <dbReference type="EMBL" id="TQJ05084.1"/>
    </source>
</evidence>
<evidence type="ECO:0000259" key="3">
    <source>
        <dbReference type="Pfam" id="PF13193"/>
    </source>
</evidence>
<dbReference type="GO" id="GO:0044550">
    <property type="term" value="P:secondary metabolite biosynthetic process"/>
    <property type="evidence" value="ECO:0007669"/>
    <property type="project" value="TreeGrafter"/>
</dbReference>
<keyword evidence="5" id="KW-1185">Reference proteome</keyword>
<dbReference type="GO" id="GO:0043041">
    <property type="term" value="P:amino acid activation for nonribosomal peptide biosynthetic process"/>
    <property type="evidence" value="ECO:0007669"/>
    <property type="project" value="TreeGrafter"/>
</dbReference>
<dbReference type="Proteomes" id="UP000320876">
    <property type="component" value="Unassembled WGS sequence"/>
</dbReference>
<sequence length="621" mass="66220">MPGRSFIAAMPNGGKGHVQDVVSQELGPRFPCRDQIGRTGDRTATTHPLERSAVTIIDDLLDVVRRSPNALAVRGGQDSLTYQQLWAHAGAVARALRAAECPVGGYVVLGVPPGWRWTVGLLGIWRAHAVPILSNMEYPTNRLRRIAASTDYVLTATADAAGIWPEHLERVVLPSEMTAVHDDVEVSPGGPPSAACVLHTSGTSGTPKPVVLEHDGLAHRIASLRAIYEIDSADKIAQLAAPSVDVILWETLLAFAAGAQLAIPAGSCRTPGPALARWLAEHDITVMSCTPTMLAALPQVDLPALRLIVLGGERLDAPRHAFWIKRHQVANAYGPTEATIETHVCPRAPLESPTPIGRPVDGVDDLLLDDRRLPVPDGQVGELYLGGVGLAARYDGFPEATAAAFQPVAIDGRIRRLYRTGDLAFRRPDGQLVFVDRADRQLNIGGVRLEPGEVEQAALLLPGVTAALATAEGHERQVLVLHAAVSGADITVADLRTHLAQQLPAPLVPTRIYLHIDLPITDSGKPDMAALKAHNAASTQPTTQAGAANLPDQIARWWTEATGSPPEEGVEFFDGGDSLGAAKLLHQINESFGTTITITEFVADPTPELLSRTLANREDTP</sequence>
<dbReference type="InterPro" id="IPR036736">
    <property type="entry name" value="ACP-like_sf"/>
</dbReference>
<reference evidence="4 5" key="1">
    <citation type="submission" date="2019-06" db="EMBL/GenBank/DDBJ databases">
        <title>Sequencing the genomes of 1000 actinobacteria strains.</title>
        <authorList>
            <person name="Klenk H.-P."/>
        </authorList>
    </citation>
    <scope>NUCLEOTIDE SEQUENCE [LARGE SCALE GENOMIC DNA]</scope>
    <source>
        <strain evidence="4 5">DSM 45679</strain>
    </source>
</reference>
<feature type="domain" description="Carrier" evidence="2">
    <location>
        <begin position="554"/>
        <end position="613"/>
    </location>
</feature>
<dbReference type="InterPro" id="IPR025110">
    <property type="entry name" value="AMP-bd_C"/>
</dbReference>
<feature type="domain" description="AMP-binding enzyme C-terminal" evidence="3">
    <location>
        <begin position="453"/>
        <end position="525"/>
    </location>
</feature>
<feature type="domain" description="AMP-dependent synthetase/ligase" evidence="1">
    <location>
        <begin position="63"/>
        <end position="394"/>
    </location>
</feature>
<dbReference type="EMBL" id="VFML01000001">
    <property type="protein sequence ID" value="TQJ05084.1"/>
    <property type="molecule type" value="Genomic_DNA"/>
</dbReference>
<dbReference type="InterPro" id="IPR045851">
    <property type="entry name" value="AMP-bd_C_sf"/>
</dbReference>
<evidence type="ECO:0000313" key="5">
    <source>
        <dbReference type="Proteomes" id="UP000320876"/>
    </source>
</evidence>
<dbReference type="Pfam" id="PF13193">
    <property type="entry name" value="AMP-binding_C"/>
    <property type="match status" value="1"/>
</dbReference>
<dbReference type="InterPro" id="IPR009081">
    <property type="entry name" value="PP-bd_ACP"/>
</dbReference>
<dbReference type="InterPro" id="IPR020845">
    <property type="entry name" value="AMP-binding_CS"/>
</dbReference>
<dbReference type="Gene3D" id="3.40.50.12780">
    <property type="entry name" value="N-terminal domain of ligase-like"/>
    <property type="match status" value="1"/>
</dbReference>
<organism evidence="4 5">
    <name type="scientific">Amycolatopsis cihanbeyliensis</name>
    <dbReference type="NCBI Taxonomy" id="1128664"/>
    <lineage>
        <taxon>Bacteria</taxon>
        <taxon>Bacillati</taxon>
        <taxon>Actinomycetota</taxon>
        <taxon>Actinomycetes</taxon>
        <taxon>Pseudonocardiales</taxon>
        <taxon>Pseudonocardiaceae</taxon>
        <taxon>Amycolatopsis</taxon>
    </lineage>
</organism>
<dbReference type="GO" id="GO:0005737">
    <property type="term" value="C:cytoplasm"/>
    <property type="evidence" value="ECO:0007669"/>
    <property type="project" value="TreeGrafter"/>
</dbReference>
<protein>
    <submittedName>
        <fullName evidence="4">Amino acid adenylation domain-containing protein</fullName>
    </submittedName>
</protein>
<dbReference type="SUPFAM" id="SSF56801">
    <property type="entry name" value="Acetyl-CoA synthetase-like"/>
    <property type="match status" value="1"/>
</dbReference>
<dbReference type="Pfam" id="PF00550">
    <property type="entry name" value="PP-binding"/>
    <property type="match status" value="1"/>
</dbReference>